<dbReference type="GO" id="GO:0005634">
    <property type="term" value="C:nucleus"/>
    <property type="evidence" value="ECO:0007669"/>
    <property type="project" value="InterPro"/>
</dbReference>
<evidence type="ECO:0000256" key="1">
    <source>
        <dbReference type="SAM" id="Coils"/>
    </source>
</evidence>
<dbReference type="InterPro" id="IPR026213">
    <property type="entry name" value="GRINL1"/>
</dbReference>
<organism evidence="3 4">
    <name type="scientific">Hemibagrus guttatus</name>
    <dbReference type="NCBI Taxonomy" id="175788"/>
    <lineage>
        <taxon>Eukaryota</taxon>
        <taxon>Metazoa</taxon>
        <taxon>Chordata</taxon>
        <taxon>Craniata</taxon>
        <taxon>Vertebrata</taxon>
        <taxon>Euteleostomi</taxon>
        <taxon>Actinopterygii</taxon>
        <taxon>Neopterygii</taxon>
        <taxon>Teleostei</taxon>
        <taxon>Ostariophysi</taxon>
        <taxon>Siluriformes</taxon>
        <taxon>Bagridae</taxon>
        <taxon>Hemibagrus</taxon>
    </lineage>
</organism>
<dbReference type="PANTHER" id="PTHR23171:SF4">
    <property type="entry name" value="TUFTELIN"/>
    <property type="match status" value="1"/>
</dbReference>
<feature type="compositionally biased region" description="Basic and acidic residues" evidence="2">
    <location>
        <begin position="234"/>
        <end position="243"/>
    </location>
</feature>
<evidence type="ECO:0000256" key="2">
    <source>
        <dbReference type="SAM" id="MobiDB-lite"/>
    </source>
</evidence>
<keyword evidence="4" id="KW-1185">Reference proteome</keyword>
<gene>
    <name evidence="3" type="ORF">QTP70_026731</name>
</gene>
<comment type="caution">
    <text evidence="3">The sequence shown here is derived from an EMBL/GenBank/DDBJ whole genome shotgun (WGS) entry which is preliminary data.</text>
</comment>
<dbReference type="InterPro" id="IPR051375">
    <property type="entry name" value="Tuftelin_GRINL1A/MYZAP/CCD68"/>
</dbReference>
<evidence type="ECO:0000313" key="3">
    <source>
        <dbReference type="EMBL" id="KAK3510137.1"/>
    </source>
</evidence>
<dbReference type="GO" id="GO:0006368">
    <property type="term" value="P:transcription elongation by RNA polymerase II"/>
    <property type="evidence" value="ECO:0007669"/>
    <property type="project" value="InterPro"/>
</dbReference>
<sequence>MERQGFIGDLESKSKEQLCEILSRQEKLLNNKRFVQTLPDKGKRISEFVEKVRHALANKEEEEKKQASLASVRSEFQARYQQAFTQRRHVASTDAPAARTRLSEKDVNTEPSHPVEAAGRADGGNSLESMCIENNETASGDTAASGNEDRATDTDLTVAFERVTLTEENTVPPEDTARNAFLGAQQQKKPHYVQMLERSDQSVTKPRFRPNQLPVKSASPSPSQSPGSVTPLSAEDRRQRDRKHIDDVTAAKLPPLHHSPAQLLSLEESVTLLKEQTKKHQELQAKLAAQKLAEGLTVSMNSCHPEEGALAAYREVHDDGALSEED</sequence>
<dbReference type="AlphaFoldDB" id="A0AAE0UML7"/>
<dbReference type="PRINTS" id="PR02085">
    <property type="entry name" value="POLR2GRINL1"/>
</dbReference>
<feature type="coiled-coil region" evidence="1">
    <location>
        <begin position="266"/>
        <end position="293"/>
    </location>
</feature>
<evidence type="ECO:0008006" key="5">
    <source>
        <dbReference type="Google" id="ProtNLM"/>
    </source>
</evidence>
<dbReference type="GO" id="GO:0035556">
    <property type="term" value="P:intracellular signal transduction"/>
    <property type="evidence" value="ECO:0007669"/>
    <property type="project" value="TreeGrafter"/>
</dbReference>
<dbReference type="PANTHER" id="PTHR23171">
    <property type="entry name" value="GDOWN1"/>
    <property type="match status" value="1"/>
</dbReference>
<feature type="region of interest" description="Disordered" evidence="2">
    <location>
        <begin position="184"/>
        <end position="243"/>
    </location>
</feature>
<dbReference type="EMBL" id="JAUCMX010000026">
    <property type="protein sequence ID" value="KAK3510137.1"/>
    <property type="molecule type" value="Genomic_DNA"/>
</dbReference>
<feature type="region of interest" description="Disordered" evidence="2">
    <location>
        <begin position="86"/>
        <end position="128"/>
    </location>
</feature>
<dbReference type="Proteomes" id="UP001274896">
    <property type="component" value="Unassembled WGS sequence"/>
</dbReference>
<accession>A0AAE0UML7</accession>
<feature type="compositionally biased region" description="Low complexity" evidence="2">
    <location>
        <begin position="214"/>
        <end position="231"/>
    </location>
</feature>
<dbReference type="GO" id="GO:0003711">
    <property type="term" value="F:transcription elongation factor activity"/>
    <property type="evidence" value="ECO:0007669"/>
    <property type="project" value="InterPro"/>
</dbReference>
<dbReference type="Pfam" id="PF15328">
    <property type="entry name" value="GCOM2"/>
    <property type="match status" value="2"/>
</dbReference>
<evidence type="ECO:0000313" key="4">
    <source>
        <dbReference type="Proteomes" id="UP001274896"/>
    </source>
</evidence>
<name>A0AAE0UML7_9TELE</name>
<keyword evidence="1" id="KW-0175">Coiled coil</keyword>
<protein>
    <recommendedName>
        <fullName evidence="5">DNA-directed RNA polymerase II subunit GRINL1A</fullName>
    </recommendedName>
</protein>
<proteinExistence type="predicted"/>
<reference evidence="3" key="1">
    <citation type="submission" date="2023-06" db="EMBL/GenBank/DDBJ databases">
        <title>Male Hemibagrus guttatus genome.</title>
        <authorList>
            <person name="Bian C."/>
        </authorList>
    </citation>
    <scope>NUCLEOTIDE SEQUENCE</scope>
    <source>
        <strain evidence="3">Male_cb2023</strain>
        <tissue evidence="3">Muscle</tissue>
    </source>
</reference>